<feature type="transmembrane region" description="Helical" evidence="11">
    <location>
        <begin position="173"/>
        <end position="199"/>
    </location>
</feature>
<proteinExistence type="predicted"/>
<sequence length="420" mass="46708">MARERNNVFNNLDWTLVIIYLVLVLMGWLNIYAAVYNEDHNSIFDLSQSYGKQMLWIITSLFIGLVILLTDARFFSTFAYLIYGITILSLVAVLLVGSEVSGSKSWFEIGGFRLQPAEFAKFATNLAIARFFSGQHINVKDFKTRVIPLILLGIPGLLILLQNDTGSALVYSSFILVLYRMGMSGNLLLAGALVVIIALSTLMVGHIYVSGLLVILAGLLFAFMKRNRRNIINLLALLIMGIGFTFSVEYVVDNFLGEHQKTRINVLLGKELDLKGAGYNVNQSKIAIGSGGFLGKGYLNGTQTKYNFVPEQSTDFIFCTVGEEWGFAGSLVIIVLFLYFLTRIVTLAERQRSDFSRIYGYGVAAILFFHFMINIGMTIGLVPVIGIPLPFFSYGGSSLWAFTILVFIFIKQDANRNALL</sequence>
<feature type="transmembrane region" description="Helical" evidence="11">
    <location>
        <begin position="53"/>
        <end position="70"/>
    </location>
</feature>
<dbReference type="PANTHER" id="PTHR30474:SF1">
    <property type="entry name" value="PEPTIDOGLYCAN GLYCOSYLTRANSFERASE MRDB"/>
    <property type="match status" value="1"/>
</dbReference>
<dbReference type="Pfam" id="PF01098">
    <property type="entry name" value="FTSW_RODA_SPOVE"/>
    <property type="match status" value="2"/>
</dbReference>
<evidence type="ECO:0000256" key="2">
    <source>
        <dbReference type="ARBA" id="ARBA00022475"/>
    </source>
</evidence>
<dbReference type="AlphaFoldDB" id="A0A644UD61"/>
<comment type="subcellular location">
    <subcellularLocation>
        <location evidence="1">Membrane</location>
        <topology evidence="1">Multi-pass membrane protein</topology>
    </subcellularLocation>
</comment>
<evidence type="ECO:0000256" key="1">
    <source>
        <dbReference type="ARBA" id="ARBA00004141"/>
    </source>
</evidence>
<feature type="transmembrane region" description="Helical" evidence="11">
    <location>
        <begin position="391"/>
        <end position="410"/>
    </location>
</feature>
<feature type="transmembrane region" description="Helical" evidence="11">
    <location>
        <begin position="12"/>
        <end position="33"/>
    </location>
</feature>
<dbReference type="InterPro" id="IPR018365">
    <property type="entry name" value="Cell_cycle_FtsW-rel_CS"/>
</dbReference>
<feature type="transmembrane region" description="Helical" evidence="11">
    <location>
        <begin position="142"/>
        <end position="161"/>
    </location>
</feature>
<feature type="transmembrane region" description="Helical" evidence="11">
    <location>
        <begin position="358"/>
        <end position="385"/>
    </location>
</feature>
<feature type="transmembrane region" description="Helical" evidence="11">
    <location>
        <begin position="205"/>
        <end position="224"/>
    </location>
</feature>
<evidence type="ECO:0000256" key="5">
    <source>
        <dbReference type="ARBA" id="ARBA00022692"/>
    </source>
</evidence>
<keyword evidence="6" id="KW-0133">Cell shape</keyword>
<protein>
    <submittedName>
        <fullName evidence="12">Peptidoglycan glycosyltransferase MrdB</fullName>
        <ecNumber evidence="12">2.4.1.129</ecNumber>
    </submittedName>
</protein>
<keyword evidence="10" id="KW-0961">Cell wall biogenesis/degradation</keyword>
<evidence type="ECO:0000256" key="4">
    <source>
        <dbReference type="ARBA" id="ARBA00022679"/>
    </source>
</evidence>
<feature type="transmembrane region" description="Helical" evidence="11">
    <location>
        <begin position="231"/>
        <end position="252"/>
    </location>
</feature>
<gene>
    <name evidence="12" type="primary">mrdB_8</name>
    <name evidence="12" type="ORF">SDC9_22651</name>
</gene>
<keyword evidence="4 12" id="KW-0808">Transferase</keyword>
<feature type="transmembrane region" description="Helical" evidence="11">
    <location>
        <begin position="325"/>
        <end position="346"/>
    </location>
</feature>
<evidence type="ECO:0000256" key="6">
    <source>
        <dbReference type="ARBA" id="ARBA00022960"/>
    </source>
</evidence>
<reference evidence="12" key="1">
    <citation type="submission" date="2019-08" db="EMBL/GenBank/DDBJ databases">
        <authorList>
            <person name="Kucharzyk K."/>
            <person name="Murdoch R.W."/>
            <person name="Higgins S."/>
            <person name="Loffler F."/>
        </authorList>
    </citation>
    <scope>NUCLEOTIDE SEQUENCE</scope>
</reference>
<accession>A0A644UD61</accession>
<keyword evidence="3 12" id="KW-0328">Glycosyltransferase</keyword>
<dbReference type="GO" id="GO:0005886">
    <property type="term" value="C:plasma membrane"/>
    <property type="evidence" value="ECO:0007669"/>
    <property type="project" value="TreeGrafter"/>
</dbReference>
<dbReference type="GO" id="GO:0009252">
    <property type="term" value="P:peptidoglycan biosynthetic process"/>
    <property type="evidence" value="ECO:0007669"/>
    <property type="project" value="UniProtKB-KW"/>
</dbReference>
<dbReference type="NCBIfam" id="NF037961">
    <property type="entry name" value="RodA_shape"/>
    <property type="match status" value="1"/>
</dbReference>
<evidence type="ECO:0000256" key="8">
    <source>
        <dbReference type="ARBA" id="ARBA00022989"/>
    </source>
</evidence>
<keyword evidence="5 11" id="KW-0812">Transmembrane</keyword>
<feature type="transmembrane region" description="Helical" evidence="11">
    <location>
        <begin position="77"/>
        <end position="97"/>
    </location>
</feature>
<organism evidence="12">
    <name type="scientific">bioreactor metagenome</name>
    <dbReference type="NCBI Taxonomy" id="1076179"/>
    <lineage>
        <taxon>unclassified sequences</taxon>
        <taxon>metagenomes</taxon>
        <taxon>ecological metagenomes</taxon>
    </lineage>
</organism>
<dbReference type="GO" id="GO:0015648">
    <property type="term" value="F:lipid-linked peptidoglycan transporter activity"/>
    <property type="evidence" value="ECO:0007669"/>
    <property type="project" value="TreeGrafter"/>
</dbReference>
<keyword evidence="2" id="KW-1003">Cell membrane</keyword>
<dbReference type="EC" id="2.4.1.129" evidence="12"/>
<comment type="caution">
    <text evidence="12">The sequence shown here is derived from an EMBL/GenBank/DDBJ whole genome shotgun (WGS) entry which is preliminary data.</text>
</comment>
<evidence type="ECO:0000256" key="10">
    <source>
        <dbReference type="ARBA" id="ARBA00023316"/>
    </source>
</evidence>
<dbReference type="PANTHER" id="PTHR30474">
    <property type="entry name" value="CELL CYCLE PROTEIN"/>
    <property type="match status" value="1"/>
</dbReference>
<keyword evidence="9 11" id="KW-0472">Membrane</keyword>
<dbReference type="GO" id="GO:0008360">
    <property type="term" value="P:regulation of cell shape"/>
    <property type="evidence" value="ECO:0007669"/>
    <property type="project" value="UniProtKB-KW"/>
</dbReference>
<keyword evidence="8 11" id="KW-1133">Transmembrane helix</keyword>
<keyword evidence="7" id="KW-0573">Peptidoglycan synthesis</keyword>
<dbReference type="GO" id="GO:0071555">
    <property type="term" value="P:cell wall organization"/>
    <property type="evidence" value="ECO:0007669"/>
    <property type="project" value="UniProtKB-KW"/>
</dbReference>
<evidence type="ECO:0000313" key="12">
    <source>
        <dbReference type="EMBL" id="MPL76801.1"/>
    </source>
</evidence>
<evidence type="ECO:0000256" key="9">
    <source>
        <dbReference type="ARBA" id="ARBA00023136"/>
    </source>
</evidence>
<evidence type="ECO:0000256" key="3">
    <source>
        <dbReference type="ARBA" id="ARBA00022676"/>
    </source>
</evidence>
<evidence type="ECO:0000256" key="11">
    <source>
        <dbReference type="SAM" id="Phobius"/>
    </source>
</evidence>
<dbReference type="GO" id="GO:0032153">
    <property type="term" value="C:cell division site"/>
    <property type="evidence" value="ECO:0007669"/>
    <property type="project" value="TreeGrafter"/>
</dbReference>
<evidence type="ECO:0000256" key="7">
    <source>
        <dbReference type="ARBA" id="ARBA00022984"/>
    </source>
</evidence>
<dbReference type="InterPro" id="IPR001182">
    <property type="entry name" value="FtsW/RodA"/>
</dbReference>
<dbReference type="InterPro" id="IPR011923">
    <property type="entry name" value="RodA/MrdB"/>
</dbReference>
<dbReference type="PROSITE" id="PS00428">
    <property type="entry name" value="FTSW_RODA_SPOVE"/>
    <property type="match status" value="1"/>
</dbReference>
<name>A0A644UD61_9ZZZZ</name>
<dbReference type="EMBL" id="VSSQ01000100">
    <property type="protein sequence ID" value="MPL76801.1"/>
    <property type="molecule type" value="Genomic_DNA"/>
</dbReference>
<dbReference type="GO" id="GO:0051301">
    <property type="term" value="P:cell division"/>
    <property type="evidence" value="ECO:0007669"/>
    <property type="project" value="InterPro"/>
</dbReference>
<dbReference type="NCBIfam" id="TIGR02210">
    <property type="entry name" value="rodA_shape"/>
    <property type="match status" value="1"/>
</dbReference>
<dbReference type="GO" id="GO:0016757">
    <property type="term" value="F:glycosyltransferase activity"/>
    <property type="evidence" value="ECO:0007669"/>
    <property type="project" value="UniProtKB-KW"/>
</dbReference>